<dbReference type="Gene3D" id="3.40.50.720">
    <property type="entry name" value="NAD(P)-binding Rossmann-like Domain"/>
    <property type="match status" value="1"/>
</dbReference>
<accession>A0A317X2T5</accession>
<evidence type="ECO:0000313" key="3">
    <source>
        <dbReference type="Proteomes" id="UP000246702"/>
    </source>
</evidence>
<name>A0A317X2T5_9EURO</name>
<dbReference type="SUPFAM" id="SSF51735">
    <property type="entry name" value="NAD(P)-binding Rossmann-fold domains"/>
    <property type="match status" value="1"/>
</dbReference>
<sequence>MPPLIFLTGGSGYIGTAITTHALSQGYAVHSLSRTPTSDTKILSLGATPIRGDLTCLPTLREQAQQADIVMHLADPMSTNYNMPYEERIRIDDAAVSALGDGLEGSNKPLVVTSGSMVVAATGAETDETSALWEKPLNERIVSERNNLRLCERGVRVSAVRLAPFVYGRGGSGVALFMRMFKGVGEVKVIREGEGVSTSAVHVEDAARLFLLAAEKARAGEVFNGCSEWGVTFGELGRAMAEVMGVGVGYVSLEEAVGTWGEFFARFLSTENRASGGKAMRVLGWRPERVGILEEVRKGSYVDLAESLKKGE</sequence>
<dbReference type="InterPro" id="IPR036291">
    <property type="entry name" value="NAD(P)-bd_dom_sf"/>
</dbReference>
<dbReference type="AlphaFoldDB" id="A0A317X2T5"/>
<reference evidence="2 3" key="1">
    <citation type="submission" date="2016-12" db="EMBL/GenBank/DDBJ databases">
        <title>The genomes of Aspergillus section Nigri reveals drivers in fungal speciation.</title>
        <authorList>
            <consortium name="DOE Joint Genome Institute"/>
            <person name="Vesth T.C."/>
            <person name="Nybo J."/>
            <person name="Theobald S."/>
            <person name="Brandl J."/>
            <person name="Frisvad J.C."/>
            <person name="Nielsen K.F."/>
            <person name="Lyhne E.K."/>
            <person name="Kogle M.E."/>
            <person name="Kuo A."/>
            <person name="Riley R."/>
            <person name="Clum A."/>
            <person name="Nolan M."/>
            <person name="Lipzen A."/>
            <person name="Salamov A."/>
            <person name="Henrissat B."/>
            <person name="Wiebenga A."/>
            <person name="De Vries R.P."/>
            <person name="Grigoriev I.V."/>
            <person name="Mortensen U.H."/>
            <person name="Andersen M.R."/>
            <person name="Baker S.E."/>
        </authorList>
    </citation>
    <scope>NUCLEOTIDE SEQUENCE [LARGE SCALE GENOMIC DNA]</scope>
    <source>
        <strain evidence="2 3">CBS 115572</strain>
    </source>
</reference>
<dbReference type="GO" id="GO:0005737">
    <property type="term" value="C:cytoplasm"/>
    <property type="evidence" value="ECO:0007669"/>
    <property type="project" value="TreeGrafter"/>
</dbReference>
<dbReference type="STRING" id="1450535.A0A317X2T5"/>
<dbReference type="GO" id="GO:0004029">
    <property type="term" value="F:aldehyde dehydrogenase (NAD+) activity"/>
    <property type="evidence" value="ECO:0007669"/>
    <property type="project" value="TreeGrafter"/>
</dbReference>
<dbReference type="RefSeq" id="XP_025469660.1">
    <property type="nucleotide sequence ID" value="XM_025616835.1"/>
</dbReference>
<dbReference type="Proteomes" id="UP000246702">
    <property type="component" value="Unassembled WGS sequence"/>
</dbReference>
<dbReference type="GeneID" id="37118978"/>
<dbReference type="PANTHER" id="PTHR48079:SF5">
    <property type="entry name" value="DEPENDENT EPIMERASE_DEHYDRATASE, PUTATIVE (AFU_ORTHOLOGUE AFUA_7G00180)-RELATED"/>
    <property type="match status" value="1"/>
</dbReference>
<protein>
    <submittedName>
        <fullName evidence="2">NAD dependent epimerase/dehydratase</fullName>
    </submittedName>
</protein>
<dbReference type="InterPro" id="IPR001509">
    <property type="entry name" value="Epimerase_deHydtase"/>
</dbReference>
<dbReference type="EMBL" id="MSFK01000008">
    <property type="protein sequence ID" value="PWY91932.1"/>
    <property type="molecule type" value="Genomic_DNA"/>
</dbReference>
<dbReference type="OrthoDB" id="10262413at2759"/>
<dbReference type="PANTHER" id="PTHR48079">
    <property type="entry name" value="PROTEIN YEEZ"/>
    <property type="match status" value="1"/>
</dbReference>
<keyword evidence="3" id="KW-1185">Reference proteome</keyword>
<dbReference type="Pfam" id="PF01370">
    <property type="entry name" value="Epimerase"/>
    <property type="match status" value="1"/>
</dbReference>
<proteinExistence type="predicted"/>
<feature type="domain" description="NAD-dependent epimerase/dehydratase" evidence="1">
    <location>
        <begin position="5"/>
        <end position="224"/>
    </location>
</feature>
<comment type="caution">
    <text evidence="2">The sequence shown here is derived from an EMBL/GenBank/DDBJ whole genome shotgun (WGS) entry which is preliminary data.</text>
</comment>
<evidence type="ECO:0000313" key="2">
    <source>
        <dbReference type="EMBL" id="PWY91932.1"/>
    </source>
</evidence>
<evidence type="ECO:0000259" key="1">
    <source>
        <dbReference type="Pfam" id="PF01370"/>
    </source>
</evidence>
<organism evidence="2 3">
    <name type="scientific">Aspergillus sclerotioniger CBS 115572</name>
    <dbReference type="NCBI Taxonomy" id="1450535"/>
    <lineage>
        <taxon>Eukaryota</taxon>
        <taxon>Fungi</taxon>
        <taxon>Dikarya</taxon>
        <taxon>Ascomycota</taxon>
        <taxon>Pezizomycotina</taxon>
        <taxon>Eurotiomycetes</taxon>
        <taxon>Eurotiomycetidae</taxon>
        <taxon>Eurotiales</taxon>
        <taxon>Aspergillaceae</taxon>
        <taxon>Aspergillus</taxon>
        <taxon>Aspergillus subgen. Circumdati</taxon>
    </lineage>
</organism>
<dbReference type="InterPro" id="IPR051783">
    <property type="entry name" value="NAD(P)-dependent_oxidoreduct"/>
</dbReference>
<gene>
    <name evidence="2" type="ORF">BO94DRAFT_617635</name>
</gene>